<evidence type="ECO:0000313" key="1">
    <source>
        <dbReference type="EMBL" id="MFD2466574.1"/>
    </source>
</evidence>
<comment type="caution">
    <text evidence="1">The sequence shown here is derived from an EMBL/GenBank/DDBJ whole genome shotgun (WGS) entry which is preliminary data.</text>
</comment>
<sequence length="110" mass="12355">MPPPCRREYIADEQLDGTPLYYRVFLDRKAERCAAVAADYALSTEAVRPLLKALGVEDQTAALEAVLARRQTTIREAVIKTLDGFDVREYLVRAGMAADEVARLRDRLSQ</sequence>
<dbReference type="RefSeq" id="WP_378302029.1">
    <property type="nucleotide sequence ID" value="NZ_JBHUKS010000004.1"/>
</dbReference>
<accession>A0ABW5H0A1</accession>
<dbReference type="Pfam" id="PF13350">
    <property type="entry name" value="Y_phosphatase3"/>
    <property type="match status" value="1"/>
</dbReference>
<dbReference type="EMBL" id="JBHUKS010000004">
    <property type="protein sequence ID" value="MFD2466574.1"/>
    <property type="molecule type" value="Genomic_DNA"/>
</dbReference>
<name>A0ABW5H0A1_9PSEU</name>
<gene>
    <name evidence="1" type="ORF">ACFSVL_04170</name>
</gene>
<evidence type="ECO:0000313" key="2">
    <source>
        <dbReference type="Proteomes" id="UP001597483"/>
    </source>
</evidence>
<protein>
    <submittedName>
        <fullName evidence="1">Tyrosine-protein phosphatase</fullName>
    </submittedName>
</protein>
<dbReference type="Proteomes" id="UP001597483">
    <property type="component" value="Unassembled WGS sequence"/>
</dbReference>
<reference evidence="2" key="1">
    <citation type="journal article" date="2019" name="Int. J. Syst. Evol. Microbiol.">
        <title>The Global Catalogue of Microorganisms (GCM) 10K type strain sequencing project: providing services to taxonomists for standard genome sequencing and annotation.</title>
        <authorList>
            <consortium name="The Broad Institute Genomics Platform"/>
            <consortium name="The Broad Institute Genome Sequencing Center for Infectious Disease"/>
            <person name="Wu L."/>
            <person name="Ma J."/>
        </authorList>
    </citation>
    <scope>NUCLEOTIDE SEQUENCE [LARGE SCALE GENOMIC DNA]</scope>
    <source>
        <strain evidence="2">CGMCC 4.7641</strain>
    </source>
</reference>
<proteinExistence type="predicted"/>
<organism evidence="1 2">
    <name type="scientific">Amycolatopsis silviterrae</name>
    <dbReference type="NCBI Taxonomy" id="1656914"/>
    <lineage>
        <taxon>Bacteria</taxon>
        <taxon>Bacillati</taxon>
        <taxon>Actinomycetota</taxon>
        <taxon>Actinomycetes</taxon>
        <taxon>Pseudonocardiales</taxon>
        <taxon>Pseudonocardiaceae</taxon>
        <taxon>Amycolatopsis</taxon>
    </lineage>
</organism>
<dbReference type="InterPro" id="IPR026893">
    <property type="entry name" value="Tyr/Ser_Pase_IphP-type"/>
</dbReference>
<keyword evidence="2" id="KW-1185">Reference proteome</keyword>